<dbReference type="EMBL" id="JAVHJO010000002">
    <property type="protein sequence ID" value="KAK6542880.1"/>
    <property type="molecule type" value="Genomic_DNA"/>
</dbReference>
<dbReference type="AlphaFoldDB" id="A0AAV9XM87"/>
<feature type="signal peptide" evidence="3">
    <location>
        <begin position="1"/>
        <end position="22"/>
    </location>
</feature>
<organism evidence="4 5">
    <name type="scientific">Orbilia ellipsospora</name>
    <dbReference type="NCBI Taxonomy" id="2528407"/>
    <lineage>
        <taxon>Eukaryota</taxon>
        <taxon>Fungi</taxon>
        <taxon>Dikarya</taxon>
        <taxon>Ascomycota</taxon>
        <taxon>Pezizomycotina</taxon>
        <taxon>Orbiliomycetes</taxon>
        <taxon>Orbiliales</taxon>
        <taxon>Orbiliaceae</taxon>
        <taxon>Orbilia</taxon>
    </lineage>
</organism>
<protein>
    <submittedName>
        <fullName evidence="4">Uncharacterized protein</fullName>
    </submittedName>
</protein>
<keyword evidence="1" id="KW-0175">Coiled coil</keyword>
<feature type="compositionally biased region" description="Basic residues" evidence="2">
    <location>
        <begin position="404"/>
        <end position="413"/>
    </location>
</feature>
<sequence length="459" mass="52485">MRNSKSPRYGILLLFLINALGAYAPEPKLPVEPRNQDIVMPISPYFTDHIKQEEIVIRSIGIDFDNLHEAVTRKCPIGSPDDPPEIFNSSASYLGDIVKAGQVKFRRSLDIMAQDNAEGKAELEKYSFESFKMATTVFKQLDNTIASMPSLVETFELIKEMILRQGGWRYPTGTPRQTNLQNLAYDIYSAQVDLEQDLIKIPADRKYEFLRKWGDAHDKIAKYVLWAKNMRSWAYTYLNSDVSKVLLSDWKDPGRIGSGNTFVQPELSYQLVFLRYSQWAACWQNPLMRIIGWAINTMGPLPYPGAPKFYQRTTMSETELKEEVKKAEENRKALEQRTATLEAEHARLLAEKTRMLELLKERDNLAAEAERLKVELLTQTRESVPIYPTPVNAQGSKVQPRGGRGGKMRKKLVPPRTELTNGENSQNGRPPTPGSWSWWRSLLKPRDPNQDNLPQNPPQ</sequence>
<evidence type="ECO:0000313" key="4">
    <source>
        <dbReference type="EMBL" id="KAK6542880.1"/>
    </source>
</evidence>
<evidence type="ECO:0000256" key="1">
    <source>
        <dbReference type="SAM" id="Coils"/>
    </source>
</evidence>
<reference evidence="4 5" key="1">
    <citation type="submission" date="2019-10" db="EMBL/GenBank/DDBJ databases">
        <authorList>
            <person name="Palmer J.M."/>
        </authorList>
    </citation>
    <scope>NUCLEOTIDE SEQUENCE [LARGE SCALE GENOMIC DNA]</scope>
    <source>
        <strain evidence="4 5">TWF694</strain>
    </source>
</reference>
<proteinExistence type="predicted"/>
<feature type="compositionally biased region" description="Low complexity" evidence="2">
    <location>
        <begin position="450"/>
        <end position="459"/>
    </location>
</feature>
<dbReference type="Proteomes" id="UP001365542">
    <property type="component" value="Unassembled WGS sequence"/>
</dbReference>
<feature type="coiled-coil region" evidence="1">
    <location>
        <begin position="310"/>
        <end position="382"/>
    </location>
</feature>
<keyword evidence="5" id="KW-1185">Reference proteome</keyword>
<gene>
    <name evidence="4" type="ORF">TWF694_006819</name>
</gene>
<keyword evidence="3" id="KW-0732">Signal</keyword>
<feature type="region of interest" description="Disordered" evidence="2">
    <location>
        <begin position="387"/>
        <end position="459"/>
    </location>
</feature>
<feature type="chain" id="PRO_5043631458" evidence="3">
    <location>
        <begin position="23"/>
        <end position="459"/>
    </location>
</feature>
<accession>A0AAV9XM87</accession>
<evidence type="ECO:0000256" key="3">
    <source>
        <dbReference type="SAM" id="SignalP"/>
    </source>
</evidence>
<name>A0AAV9XM87_9PEZI</name>
<feature type="compositionally biased region" description="Polar residues" evidence="2">
    <location>
        <begin position="418"/>
        <end position="429"/>
    </location>
</feature>
<evidence type="ECO:0000313" key="5">
    <source>
        <dbReference type="Proteomes" id="UP001365542"/>
    </source>
</evidence>
<comment type="caution">
    <text evidence="4">The sequence shown here is derived from an EMBL/GenBank/DDBJ whole genome shotgun (WGS) entry which is preliminary data.</text>
</comment>
<evidence type="ECO:0000256" key="2">
    <source>
        <dbReference type="SAM" id="MobiDB-lite"/>
    </source>
</evidence>